<feature type="compositionally biased region" description="Basic residues" evidence="1">
    <location>
        <begin position="58"/>
        <end position="70"/>
    </location>
</feature>
<sequence>MKESRKKSNITNLKTQLEYNRQHSAVFVHFLSGLQSAPLRQSESGVRAAPLSPETYNKKKVSVRRRRESVRKKEGSSPTRAGWSCQSQALELYDWENLVRSGRFSSVLSRIPLML</sequence>
<organism evidence="2 3">
    <name type="scientific">Chiloscyllium punctatum</name>
    <name type="common">Brownbanded bambooshark</name>
    <name type="synonym">Hemiscyllium punctatum</name>
    <dbReference type="NCBI Taxonomy" id="137246"/>
    <lineage>
        <taxon>Eukaryota</taxon>
        <taxon>Metazoa</taxon>
        <taxon>Chordata</taxon>
        <taxon>Craniata</taxon>
        <taxon>Vertebrata</taxon>
        <taxon>Chondrichthyes</taxon>
        <taxon>Elasmobranchii</taxon>
        <taxon>Galeomorphii</taxon>
        <taxon>Galeoidea</taxon>
        <taxon>Orectolobiformes</taxon>
        <taxon>Hemiscylliidae</taxon>
        <taxon>Chiloscyllium</taxon>
    </lineage>
</organism>
<keyword evidence="3" id="KW-1185">Reference proteome</keyword>
<dbReference type="Proteomes" id="UP000287033">
    <property type="component" value="Unassembled WGS sequence"/>
</dbReference>
<reference evidence="2 3" key="1">
    <citation type="journal article" date="2018" name="Nat. Ecol. Evol.">
        <title>Shark genomes provide insights into elasmobranch evolution and the origin of vertebrates.</title>
        <authorList>
            <person name="Hara Y"/>
            <person name="Yamaguchi K"/>
            <person name="Onimaru K"/>
            <person name="Kadota M"/>
            <person name="Koyanagi M"/>
            <person name="Keeley SD"/>
            <person name="Tatsumi K"/>
            <person name="Tanaka K"/>
            <person name="Motone F"/>
            <person name="Kageyama Y"/>
            <person name="Nozu R"/>
            <person name="Adachi N"/>
            <person name="Nishimura O"/>
            <person name="Nakagawa R"/>
            <person name="Tanegashima C"/>
            <person name="Kiyatake I"/>
            <person name="Matsumoto R"/>
            <person name="Murakumo K"/>
            <person name="Nishida K"/>
            <person name="Terakita A"/>
            <person name="Kuratani S"/>
            <person name="Sato K"/>
            <person name="Hyodo S Kuraku.S."/>
        </authorList>
    </citation>
    <scope>NUCLEOTIDE SEQUENCE [LARGE SCALE GENOMIC DNA]</scope>
</reference>
<dbReference type="AlphaFoldDB" id="A0A401RW36"/>
<gene>
    <name evidence="2" type="ORF">chiPu_0000720</name>
</gene>
<evidence type="ECO:0000313" key="2">
    <source>
        <dbReference type="EMBL" id="GCC22332.1"/>
    </source>
</evidence>
<proteinExistence type="predicted"/>
<evidence type="ECO:0000313" key="3">
    <source>
        <dbReference type="Proteomes" id="UP000287033"/>
    </source>
</evidence>
<name>A0A401RW36_CHIPU</name>
<evidence type="ECO:0000256" key="1">
    <source>
        <dbReference type="SAM" id="MobiDB-lite"/>
    </source>
</evidence>
<protein>
    <submittedName>
        <fullName evidence="2">Uncharacterized protein</fullName>
    </submittedName>
</protein>
<feature type="region of interest" description="Disordered" evidence="1">
    <location>
        <begin position="42"/>
        <end position="82"/>
    </location>
</feature>
<dbReference type="EMBL" id="BEZZ01000009">
    <property type="protein sequence ID" value="GCC22332.1"/>
    <property type="molecule type" value="Genomic_DNA"/>
</dbReference>
<accession>A0A401RW36</accession>
<comment type="caution">
    <text evidence="2">The sequence shown here is derived from an EMBL/GenBank/DDBJ whole genome shotgun (WGS) entry which is preliminary data.</text>
</comment>